<feature type="transmembrane region" description="Helical" evidence="1">
    <location>
        <begin position="71"/>
        <end position="96"/>
    </location>
</feature>
<keyword evidence="3" id="KW-1185">Reference proteome</keyword>
<feature type="transmembrane region" description="Helical" evidence="1">
    <location>
        <begin position="102"/>
        <end position="119"/>
    </location>
</feature>
<keyword evidence="1" id="KW-0812">Transmembrane</keyword>
<protein>
    <submittedName>
        <fullName evidence="2">YggT family protein</fullName>
    </submittedName>
</protein>
<sequence>MLIRILAFLLETLFFLLISAALLRAWMNWTRVNMSAQPGSFVMALTDWIVKPLRRTLPQSLGKSRVDWASVIAAVVLALVYAMLWGLLFGVLLGVTHWMPDLALTALSGLFVFALKMLVRVALQTMMILVIGFAILSWVQPGSPVYNLLGRLTEPLLTPLRRFIPAIGGVDLSALALILILQIGLMVLGQA</sequence>
<dbReference type="Proteomes" id="UP001596270">
    <property type="component" value="Unassembled WGS sequence"/>
</dbReference>
<organism evidence="2 3">
    <name type="scientific">Polaromonas aquatica</name>
    <dbReference type="NCBI Taxonomy" id="332657"/>
    <lineage>
        <taxon>Bacteria</taxon>
        <taxon>Pseudomonadati</taxon>
        <taxon>Pseudomonadota</taxon>
        <taxon>Betaproteobacteria</taxon>
        <taxon>Burkholderiales</taxon>
        <taxon>Comamonadaceae</taxon>
        <taxon>Polaromonas</taxon>
    </lineage>
</organism>
<feature type="transmembrane region" description="Helical" evidence="1">
    <location>
        <begin position="163"/>
        <end position="188"/>
    </location>
</feature>
<evidence type="ECO:0000313" key="3">
    <source>
        <dbReference type="Proteomes" id="UP001596270"/>
    </source>
</evidence>
<dbReference type="InterPro" id="IPR003425">
    <property type="entry name" value="CCB3/YggT"/>
</dbReference>
<feature type="transmembrane region" description="Helical" evidence="1">
    <location>
        <begin position="126"/>
        <end position="143"/>
    </location>
</feature>
<evidence type="ECO:0000256" key="1">
    <source>
        <dbReference type="SAM" id="Phobius"/>
    </source>
</evidence>
<accession>A0ABW1TZC5</accession>
<dbReference type="Pfam" id="PF02325">
    <property type="entry name" value="CCB3_YggT"/>
    <property type="match status" value="2"/>
</dbReference>
<gene>
    <name evidence="2" type="ORF">ACFQND_17465</name>
</gene>
<evidence type="ECO:0000313" key="2">
    <source>
        <dbReference type="EMBL" id="MFC6283016.1"/>
    </source>
</evidence>
<feature type="transmembrane region" description="Helical" evidence="1">
    <location>
        <begin position="7"/>
        <end position="26"/>
    </location>
</feature>
<proteinExistence type="predicted"/>
<keyword evidence="1" id="KW-0472">Membrane</keyword>
<dbReference type="RefSeq" id="WP_371436420.1">
    <property type="nucleotide sequence ID" value="NZ_JBHSRS010000081.1"/>
</dbReference>
<dbReference type="EMBL" id="JBHSRS010000081">
    <property type="protein sequence ID" value="MFC6283016.1"/>
    <property type="molecule type" value="Genomic_DNA"/>
</dbReference>
<name>A0ABW1TZC5_9BURK</name>
<keyword evidence="1" id="KW-1133">Transmembrane helix</keyword>
<comment type="caution">
    <text evidence="2">The sequence shown here is derived from an EMBL/GenBank/DDBJ whole genome shotgun (WGS) entry which is preliminary data.</text>
</comment>
<reference evidence="3" key="1">
    <citation type="journal article" date="2019" name="Int. J. Syst. Evol. Microbiol.">
        <title>The Global Catalogue of Microorganisms (GCM) 10K type strain sequencing project: providing services to taxonomists for standard genome sequencing and annotation.</title>
        <authorList>
            <consortium name="The Broad Institute Genomics Platform"/>
            <consortium name="The Broad Institute Genome Sequencing Center for Infectious Disease"/>
            <person name="Wu L."/>
            <person name="Ma J."/>
        </authorList>
    </citation>
    <scope>NUCLEOTIDE SEQUENCE [LARGE SCALE GENOMIC DNA]</scope>
    <source>
        <strain evidence="3">CCUG 39402</strain>
    </source>
</reference>